<comment type="similarity">
    <text evidence="9 10">Belongs to the thiamine-phosphate synthase family.</text>
</comment>
<comment type="cofactor">
    <cofactor evidence="9">
        <name>Mg(2+)</name>
        <dbReference type="ChEBI" id="CHEBI:18420"/>
    </cofactor>
    <text evidence="9">Binds 1 Mg(2+) ion per subunit.</text>
</comment>
<dbReference type="CDD" id="cd00564">
    <property type="entry name" value="TMP_TenI"/>
    <property type="match status" value="1"/>
</dbReference>
<evidence type="ECO:0000256" key="5">
    <source>
        <dbReference type="ARBA" id="ARBA00022977"/>
    </source>
</evidence>
<evidence type="ECO:0000256" key="1">
    <source>
        <dbReference type="ARBA" id="ARBA00005165"/>
    </source>
</evidence>
<comment type="caution">
    <text evidence="13">The sequence shown here is derived from an EMBL/GenBank/DDBJ whole genome shotgun (WGS) entry which is preliminary data.</text>
</comment>
<dbReference type="SUPFAM" id="SSF51391">
    <property type="entry name" value="Thiamin phosphate synthase"/>
    <property type="match status" value="1"/>
</dbReference>
<dbReference type="EC" id="2.5.1.3" evidence="9"/>
<gene>
    <name evidence="9" type="primary">thiE</name>
    <name evidence="13" type="ORF">C8R14_10492</name>
</gene>
<dbReference type="InterPro" id="IPR034291">
    <property type="entry name" value="TMP_synthase"/>
</dbReference>
<feature type="binding site" evidence="9">
    <location>
        <position position="75"/>
    </location>
    <ligand>
        <name>4-amino-2-methyl-5-(diphosphooxymethyl)pyrimidine</name>
        <dbReference type="ChEBI" id="CHEBI:57841"/>
    </ligand>
</feature>
<feature type="binding site" evidence="9">
    <location>
        <position position="171"/>
    </location>
    <ligand>
        <name>2-[(2R,5Z)-2-carboxy-4-methylthiazol-5(2H)-ylidene]ethyl phosphate</name>
        <dbReference type="ChEBI" id="CHEBI:62899"/>
    </ligand>
</feature>
<dbReference type="NCBIfam" id="TIGR00693">
    <property type="entry name" value="thiE"/>
    <property type="match status" value="1"/>
</dbReference>
<comment type="catalytic activity">
    <reaction evidence="7 9 10">
        <text>2-(2-carboxy-4-methylthiazol-5-yl)ethyl phosphate + 4-amino-2-methyl-5-(diphosphooxymethyl)pyrimidine + 2 H(+) = thiamine phosphate + CO2 + diphosphate</text>
        <dbReference type="Rhea" id="RHEA:47848"/>
        <dbReference type="ChEBI" id="CHEBI:15378"/>
        <dbReference type="ChEBI" id="CHEBI:16526"/>
        <dbReference type="ChEBI" id="CHEBI:33019"/>
        <dbReference type="ChEBI" id="CHEBI:37575"/>
        <dbReference type="ChEBI" id="CHEBI:57841"/>
        <dbReference type="ChEBI" id="CHEBI:62890"/>
        <dbReference type="EC" id="2.5.1.3"/>
    </reaction>
</comment>
<proteinExistence type="inferred from homology"/>
<feature type="binding site" evidence="9">
    <location>
        <position position="114"/>
    </location>
    <ligand>
        <name>4-amino-2-methyl-5-(diphosphooxymethyl)pyrimidine</name>
        <dbReference type="ChEBI" id="CHEBI:57841"/>
    </ligand>
</feature>
<evidence type="ECO:0000256" key="3">
    <source>
        <dbReference type="ARBA" id="ARBA00022723"/>
    </source>
</evidence>
<dbReference type="PANTHER" id="PTHR20857:SF15">
    <property type="entry name" value="THIAMINE-PHOSPHATE SYNTHASE"/>
    <property type="match status" value="1"/>
</dbReference>
<comment type="function">
    <text evidence="9">Condenses 4-methyl-5-(beta-hydroxyethyl)thiazole monophosphate (THZ-P) and 2-methyl-4-amino-5-hydroxymethyl pyrimidine pyrophosphate (HMP-PP) to form thiamine monophosphate (TMP).</text>
</comment>
<evidence type="ECO:0000256" key="10">
    <source>
        <dbReference type="RuleBase" id="RU003826"/>
    </source>
</evidence>
<feature type="binding site" evidence="9">
    <location>
        <position position="95"/>
    </location>
    <ligand>
        <name>Mg(2+)</name>
        <dbReference type="ChEBI" id="CHEBI:18420"/>
    </ligand>
</feature>
<dbReference type="HAMAP" id="MF_00097">
    <property type="entry name" value="TMP_synthase"/>
    <property type="match status" value="1"/>
</dbReference>
<evidence type="ECO:0000256" key="7">
    <source>
        <dbReference type="ARBA" id="ARBA00047851"/>
    </source>
</evidence>
<feature type="binding site" evidence="9">
    <location>
        <position position="144"/>
    </location>
    <ligand>
        <name>4-amino-2-methyl-5-(diphosphooxymethyl)pyrimidine</name>
        <dbReference type="ChEBI" id="CHEBI:57841"/>
    </ligand>
</feature>
<dbReference type="InterPro" id="IPR022998">
    <property type="entry name" value="ThiamineP_synth_TenI"/>
</dbReference>
<keyword evidence="14" id="KW-1185">Reference proteome</keyword>
<feature type="domain" description="Thiamine phosphate synthase/TenI" evidence="12">
    <location>
        <begin position="14"/>
        <end position="194"/>
    </location>
</feature>
<dbReference type="Gene3D" id="3.20.20.70">
    <property type="entry name" value="Aldolase class I"/>
    <property type="match status" value="1"/>
</dbReference>
<keyword evidence="3 9" id="KW-0479">Metal-binding</keyword>
<reference evidence="13 14" key="1">
    <citation type="submission" date="2018-04" db="EMBL/GenBank/DDBJ databases">
        <title>Active sludge and wastewater microbial communities from Klosterneuburg, Austria.</title>
        <authorList>
            <person name="Wagner M."/>
        </authorList>
    </citation>
    <scope>NUCLEOTIDE SEQUENCE [LARGE SCALE GENOMIC DNA]</scope>
    <source>
        <strain evidence="13 14">Nm 57</strain>
    </source>
</reference>
<evidence type="ECO:0000256" key="11">
    <source>
        <dbReference type="RuleBase" id="RU004253"/>
    </source>
</evidence>
<sequence>MIDPPMDRIKVSGLYAITPDIENIDRLCEMAYHVLAGGVSWLQYRNKKANSRLRLMQALEIHLLCKQFQVPLIINDHMDLVMEIDAEGLHVGGEDTSVAAARHYLGRNKIIGVSCYNQLSHAIEAEKAGADYVAFGAFYPSMTKVDAYQAPIHLLDAAKKTLNIPIVAIGGINLDNAEALIARGCDAVAVSQALFSAQDIQSAARHFSKLFC</sequence>
<dbReference type="InterPro" id="IPR036206">
    <property type="entry name" value="ThiamineP_synth_sf"/>
</dbReference>
<evidence type="ECO:0000259" key="12">
    <source>
        <dbReference type="Pfam" id="PF02581"/>
    </source>
</evidence>
<name>A0ABX5MER3_9PROT</name>
<dbReference type="RefSeq" id="WP_011634588.1">
    <property type="nucleotide sequence ID" value="NZ_FNNM01000004.1"/>
</dbReference>
<keyword evidence="2 9" id="KW-0808">Transferase</keyword>
<evidence type="ECO:0000256" key="9">
    <source>
        <dbReference type="HAMAP-Rule" id="MF_00097"/>
    </source>
</evidence>
<comment type="pathway">
    <text evidence="1 9 11">Cofactor biosynthesis; thiamine diphosphate biosynthesis; thiamine phosphate from 4-amino-2-methyl-5-diphosphomethylpyrimidine and 4-methyl-5-(2-phosphoethyl)-thiazole: step 1/1.</text>
</comment>
<evidence type="ECO:0000313" key="13">
    <source>
        <dbReference type="EMBL" id="PXV83629.1"/>
    </source>
</evidence>
<dbReference type="Pfam" id="PF02581">
    <property type="entry name" value="TMP-TENI"/>
    <property type="match status" value="1"/>
</dbReference>
<dbReference type="PANTHER" id="PTHR20857">
    <property type="entry name" value="THIAMINE-PHOSPHATE PYROPHOSPHORYLASE"/>
    <property type="match status" value="1"/>
</dbReference>
<evidence type="ECO:0000256" key="4">
    <source>
        <dbReference type="ARBA" id="ARBA00022842"/>
    </source>
</evidence>
<evidence type="ECO:0000313" key="14">
    <source>
        <dbReference type="Proteomes" id="UP000247780"/>
    </source>
</evidence>
<comment type="caution">
    <text evidence="9">Lacks conserved residue(s) required for the propagation of feature annotation.</text>
</comment>
<protein>
    <recommendedName>
        <fullName evidence="9">Thiamine-phosphate synthase</fullName>
        <shortName evidence="9">TP synthase</shortName>
        <shortName evidence="9">TPS</shortName>
        <ecNumber evidence="9">2.5.1.3</ecNumber>
    </recommendedName>
    <alternativeName>
        <fullName evidence="9">Thiamine-phosphate pyrophosphorylase</fullName>
        <shortName evidence="9">TMP pyrophosphorylase</shortName>
        <shortName evidence="9">TMP-PPase</shortName>
    </alternativeName>
</protein>
<feature type="binding site" evidence="9">
    <location>
        <begin position="43"/>
        <end position="47"/>
    </location>
    <ligand>
        <name>4-amino-2-methyl-5-(diphosphooxymethyl)pyrimidine</name>
        <dbReference type="ChEBI" id="CHEBI:57841"/>
    </ligand>
</feature>
<dbReference type="EMBL" id="QICQ01000004">
    <property type="protein sequence ID" value="PXV83629.1"/>
    <property type="molecule type" value="Genomic_DNA"/>
</dbReference>
<feature type="binding site" evidence="9">
    <location>
        <position position="76"/>
    </location>
    <ligand>
        <name>Mg(2+)</name>
        <dbReference type="ChEBI" id="CHEBI:18420"/>
    </ligand>
</feature>
<keyword evidence="5 9" id="KW-0784">Thiamine biosynthesis</keyword>
<organism evidence="13 14">
    <name type="scientific">Nitrosomonas eutropha</name>
    <dbReference type="NCBI Taxonomy" id="916"/>
    <lineage>
        <taxon>Bacteria</taxon>
        <taxon>Pseudomonadati</taxon>
        <taxon>Pseudomonadota</taxon>
        <taxon>Betaproteobacteria</taxon>
        <taxon>Nitrosomonadales</taxon>
        <taxon>Nitrosomonadaceae</taxon>
        <taxon>Nitrosomonas</taxon>
    </lineage>
</organism>
<evidence type="ECO:0000256" key="8">
    <source>
        <dbReference type="ARBA" id="ARBA00047883"/>
    </source>
</evidence>
<comment type="catalytic activity">
    <reaction evidence="8 9 10">
        <text>2-[(2R,5Z)-2-carboxy-4-methylthiazol-5(2H)-ylidene]ethyl phosphate + 4-amino-2-methyl-5-(diphosphooxymethyl)pyrimidine + 2 H(+) = thiamine phosphate + CO2 + diphosphate</text>
        <dbReference type="Rhea" id="RHEA:47844"/>
        <dbReference type="ChEBI" id="CHEBI:15378"/>
        <dbReference type="ChEBI" id="CHEBI:16526"/>
        <dbReference type="ChEBI" id="CHEBI:33019"/>
        <dbReference type="ChEBI" id="CHEBI:37575"/>
        <dbReference type="ChEBI" id="CHEBI:57841"/>
        <dbReference type="ChEBI" id="CHEBI:62899"/>
        <dbReference type="EC" id="2.5.1.3"/>
    </reaction>
</comment>
<comment type="catalytic activity">
    <reaction evidence="6 9 10">
        <text>4-methyl-5-(2-phosphooxyethyl)-thiazole + 4-amino-2-methyl-5-(diphosphooxymethyl)pyrimidine + H(+) = thiamine phosphate + diphosphate</text>
        <dbReference type="Rhea" id="RHEA:22328"/>
        <dbReference type="ChEBI" id="CHEBI:15378"/>
        <dbReference type="ChEBI" id="CHEBI:33019"/>
        <dbReference type="ChEBI" id="CHEBI:37575"/>
        <dbReference type="ChEBI" id="CHEBI:57841"/>
        <dbReference type="ChEBI" id="CHEBI:58296"/>
        <dbReference type="EC" id="2.5.1.3"/>
    </reaction>
</comment>
<evidence type="ECO:0000256" key="6">
    <source>
        <dbReference type="ARBA" id="ARBA00047334"/>
    </source>
</evidence>
<evidence type="ECO:0000256" key="2">
    <source>
        <dbReference type="ARBA" id="ARBA00022679"/>
    </source>
</evidence>
<dbReference type="InterPro" id="IPR013785">
    <property type="entry name" value="Aldolase_TIM"/>
</dbReference>
<feature type="binding site" evidence="9">
    <location>
        <begin position="141"/>
        <end position="143"/>
    </location>
    <ligand>
        <name>2-[(2R,5Z)-2-carboxy-4-methylthiazol-5(2H)-ylidene]ethyl phosphate</name>
        <dbReference type="ChEBI" id="CHEBI:62899"/>
    </ligand>
</feature>
<accession>A0ABX5MER3</accession>
<keyword evidence="4 9" id="KW-0460">Magnesium</keyword>
<dbReference type="Proteomes" id="UP000247780">
    <property type="component" value="Unassembled WGS sequence"/>
</dbReference>